<dbReference type="CDD" id="cd16260">
    <property type="entry name" value="EF4_III"/>
    <property type="match status" value="1"/>
</dbReference>
<dbReference type="InterPro" id="IPR013842">
    <property type="entry name" value="LepA_CTD"/>
</dbReference>
<evidence type="ECO:0000259" key="13">
    <source>
        <dbReference type="PROSITE" id="PS51722"/>
    </source>
</evidence>
<dbReference type="InterPro" id="IPR009000">
    <property type="entry name" value="Transl_B-barrel_sf"/>
</dbReference>
<dbReference type="PROSITE" id="PS51722">
    <property type="entry name" value="G_TR_2"/>
    <property type="match status" value="1"/>
</dbReference>
<dbReference type="Gene3D" id="3.30.70.240">
    <property type="match status" value="1"/>
</dbReference>
<gene>
    <name evidence="12" type="primary">lepA</name>
    <name evidence="14" type="ORF">ASB62_03380</name>
</gene>
<dbReference type="FunFam" id="3.30.70.2570:FF:000001">
    <property type="entry name" value="Translation factor GUF1, mitochondrial"/>
    <property type="match status" value="1"/>
</dbReference>
<dbReference type="CDD" id="cd03709">
    <property type="entry name" value="lepA_C"/>
    <property type="match status" value="1"/>
</dbReference>
<dbReference type="NCBIfam" id="TIGR00231">
    <property type="entry name" value="small_GTP"/>
    <property type="match status" value="1"/>
</dbReference>
<keyword evidence="15" id="KW-1185">Reference proteome</keyword>
<dbReference type="Gene3D" id="3.30.70.870">
    <property type="entry name" value="Elongation Factor G (Translational Gtpase), domain 3"/>
    <property type="match status" value="1"/>
</dbReference>
<dbReference type="GO" id="GO:0043022">
    <property type="term" value="F:ribosome binding"/>
    <property type="evidence" value="ECO:0007669"/>
    <property type="project" value="UniProtKB-UniRule"/>
</dbReference>
<dbReference type="InterPro" id="IPR038363">
    <property type="entry name" value="LepA_C_sf"/>
</dbReference>
<protein>
    <recommendedName>
        <fullName evidence="11 12">Elongation factor 4</fullName>
        <shortName evidence="12">EF-4</shortName>
        <ecNumber evidence="11 12">3.6.5.n1</ecNumber>
    </recommendedName>
    <alternativeName>
        <fullName evidence="12">Ribosomal back-translocase LepA</fullName>
    </alternativeName>
</protein>
<dbReference type="CDD" id="cd01890">
    <property type="entry name" value="LepA"/>
    <property type="match status" value="1"/>
</dbReference>
<feature type="binding site" evidence="12">
    <location>
        <begin position="21"/>
        <end position="26"/>
    </location>
    <ligand>
        <name>GTP</name>
        <dbReference type="ChEBI" id="CHEBI:37565"/>
    </ligand>
</feature>
<evidence type="ECO:0000256" key="4">
    <source>
        <dbReference type="ARBA" id="ARBA00022801"/>
    </source>
</evidence>
<evidence type="ECO:0000256" key="10">
    <source>
        <dbReference type="ARBA" id="ARBA00061052"/>
    </source>
</evidence>
<dbReference type="Pfam" id="PF03144">
    <property type="entry name" value="GTP_EFTU_D2"/>
    <property type="match status" value="1"/>
</dbReference>
<comment type="subcellular location">
    <subcellularLocation>
        <location evidence="12">Cell membrane</location>
        <topology evidence="12">Peripheral membrane protein</topology>
        <orientation evidence="12">Cytoplasmic side</orientation>
    </subcellularLocation>
</comment>
<feature type="binding site" evidence="12">
    <location>
        <begin position="139"/>
        <end position="142"/>
    </location>
    <ligand>
        <name>GTP</name>
        <dbReference type="ChEBI" id="CHEBI:37565"/>
    </ligand>
</feature>
<evidence type="ECO:0000256" key="3">
    <source>
        <dbReference type="ARBA" id="ARBA00022741"/>
    </source>
</evidence>
<sequence>MALPSQEVSRTRNFCIIAHIDHGKSTLADRLLEVTHTLDRTQMSSAQVLDDMDLEKERGITIKSHAVQMKFKAEDGQEYILNLIDTPGHVDFSYEVSRSLAACEGALLIVDATQGVEAQTIANLYLAIEAGLEIIPVMNKIDLPSSDVEGVASQIIDLIGVERDEILQVSAKAGTGIDKLMDAIIARIPSPKDNKHLPLRALIFDSVFDPYRGAVVYLRIVDGVLNKGDRVRFFANDHIYTADEIGTMSLKRQPKETLASGNVGYLICSIKDVKDAKVGDTVTHADTPASEPLSGYKDVKPMVYSGLYPVNSNEFEDLRESLEKLSLNDASLVYTPETSVALGFGFRCGFLGLLHMEIIQERLEREYGVNIITTVPNVEYRVVLTNSDVIEVDNPSKMPDTTKINHVEEPYVSMQIITLSEYIGNIMKLGMERRGEYKNTDYLDSSRVIMHFEFPLGEIVFDFHDKLKSISKGYASMDYEYIGYRESDLVKLDVLLNGEPVDALSIIVHRSKAYEWGRKLCQKLKGIIPKQMYEVAIQAAIGSRVISRETISAMRKNVLAKCYGGDISRKRKLLEKQKEGKKRMKQVGRVEVPQEAFLAILNIDE</sequence>
<comment type="catalytic activity">
    <reaction evidence="8 12">
        <text>GTP + H2O = GDP + phosphate + H(+)</text>
        <dbReference type="Rhea" id="RHEA:19669"/>
        <dbReference type="ChEBI" id="CHEBI:15377"/>
        <dbReference type="ChEBI" id="CHEBI:15378"/>
        <dbReference type="ChEBI" id="CHEBI:37565"/>
        <dbReference type="ChEBI" id="CHEBI:43474"/>
        <dbReference type="ChEBI" id="CHEBI:58189"/>
        <dbReference type="EC" id="3.6.5.n1"/>
    </reaction>
</comment>
<dbReference type="EC" id="3.6.5.n1" evidence="11 12"/>
<evidence type="ECO:0000256" key="5">
    <source>
        <dbReference type="ARBA" id="ARBA00022917"/>
    </source>
</evidence>
<comment type="caution">
    <text evidence="14">The sequence shown here is derived from an EMBL/GenBank/DDBJ whole genome shotgun (WGS) entry which is preliminary data.</text>
</comment>
<dbReference type="SUPFAM" id="SSF52540">
    <property type="entry name" value="P-loop containing nucleoside triphosphate hydrolases"/>
    <property type="match status" value="1"/>
</dbReference>
<keyword evidence="5 12" id="KW-0648">Protein biosynthesis</keyword>
<dbReference type="Pfam" id="PF00679">
    <property type="entry name" value="EFG_C"/>
    <property type="match status" value="1"/>
</dbReference>
<reference evidence="14 15" key="1">
    <citation type="submission" date="2015-10" db="EMBL/GenBank/DDBJ databases">
        <title>Draft Genome Sequence of Chlorobium limicola strain Frasassi Growing under Artificial Lighting in the Frasassi Cave System.</title>
        <authorList>
            <person name="Mansor M."/>
            <person name="Macalady J."/>
        </authorList>
    </citation>
    <scope>NUCLEOTIDE SEQUENCE [LARGE SCALE GENOMIC DNA]</scope>
    <source>
        <strain evidence="14 15">Frasassi</strain>
    </source>
</reference>
<evidence type="ECO:0000256" key="1">
    <source>
        <dbReference type="ARBA" id="ARBA00005454"/>
    </source>
</evidence>
<dbReference type="InterPro" id="IPR027417">
    <property type="entry name" value="P-loop_NTPase"/>
</dbReference>
<evidence type="ECO:0000256" key="12">
    <source>
        <dbReference type="HAMAP-Rule" id="MF_00071"/>
    </source>
</evidence>
<dbReference type="GO" id="GO:0005525">
    <property type="term" value="F:GTP binding"/>
    <property type="evidence" value="ECO:0007669"/>
    <property type="project" value="UniProtKB-UniRule"/>
</dbReference>
<keyword evidence="2 12" id="KW-1003">Cell membrane</keyword>
<dbReference type="InterPro" id="IPR004161">
    <property type="entry name" value="EFTu-like_2"/>
</dbReference>
<comment type="similarity">
    <text evidence="1 12">Belongs to the TRAFAC class translation factor GTPase superfamily. Classic translation factor GTPase family. LepA subfamily.</text>
</comment>
<dbReference type="InterPro" id="IPR035647">
    <property type="entry name" value="EFG_III/V"/>
</dbReference>
<dbReference type="Pfam" id="PF06421">
    <property type="entry name" value="LepA_C"/>
    <property type="match status" value="1"/>
</dbReference>
<dbReference type="Gene3D" id="2.40.30.10">
    <property type="entry name" value="Translation factors"/>
    <property type="match status" value="1"/>
</dbReference>
<dbReference type="EMBL" id="LMBR01000073">
    <property type="protein sequence ID" value="KUL31181.1"/>
    <property type="molecule type" value="Genomic_DNA"/>
</dbReference>
<dbReference type="InterPro" id="IPR000795">
    <property type="entry name" value="T_Tr_GTP-bd_dom"/>
</dbReference>
<evidence type="ECO:0000313" key="15">
    <source>
        <dbReference type="Proteomes" id="UP000053937"/>
    </source>
</evidence>
<dbReference type="PANTHER" id="PTHR43512:SF4">
    <property type="entry name" value="TRANSLATION FACTOR GUF1 HOMOLOG, CHLOROPLASTIC"/>
    <property type="match status" value="1"/>
</dbReference>
<dbReference type="Pfam" id="PF00009">
    <property type="entry name" value="GTP_EFTU"/>
    <property type="match status" value="1"/>
</dbReference>
<dbReference type="FunFam" id="2.40.30.10:FF:000015">
    <property type="entry name" value="Translation factor GUF1, mitochondrial"/>
    <property type="match status" value="1"/>
</dbReference>
<evidence type="ECO:0000313" key="14">
    <source>
        <dbReference type="EMBL" id="KUL31181.1"/>
    </source>
</evidence>
<dbReference type="OrthoDB" id="9801591at2"/>
<keyword evidence="3 12" id="KW-0547">Nucleotide-binding</keyword>
<accession>A0A117MR57</accession>
<proteinExistence type="inferred from homology"/>
<evidence type="ECO:0000256" key="6">
    <source>
        <dbReference type="ARBA" id="ARBA00023134"/>
    </source>
</evidence>
<dbReference type="Gene3D" id="3.40.50.300">
    <property type="entry name" value="P-loop containing nucleotide triphosphate hydrolases"/>
    <property type="match status" value="1"/>
</dbReference>
<keyword evidence="6 12" id="KW-0342">GTP-binding</keyword>
<dbReference type="HAMAP" id="MF_00071">
    <property type="entry name" value="LepA"/>
    <property type="match status" value="1"/>
</dbReference>
<dbReference type="SUPFAM" id="SSF50447">
    <property type="entry name" value="Translation proteins"/>
    <property type="match status" value="1"/>
</dbReference>
<dbReference type="GO" id="GO:0045727">
    <property type="term" value="P:positive regulation of translation"/>
    <property type="evidence" value="ECO:0007669"/>
    <property type="project" value="UniProtKB-UniRule"/>
</dbReference>
<keyword evidence="4 12" id="KW-0378">Hydrolase</keyword>
<dbReference type="InterPro" id="IPR006297">
    <property type="entry name" value="EF-4"/>
</dbReference>
<dbReference type="GO" id="GO:0003924">
    <property type="term" value="F:GTPase activity"/>
    <property type="evidence" value="ECO:0007669"/>
    <property type="project" value="UniProtKB-UniRule"/>
</dbReference>
<evidence type="ECO:0000256" key="7">
    <source>
        <dbReference type="ARBA" id="ARBA00023136"/>
    </source>
</evidence>
<evidence type="ECO:0000256" key="9">
    <source>
        <dbReference type="ARBA" id="ARBA00057626"/>
    </source>
</evidence>
<dbReference type="Proteomes" id="UP000053937">
    <property type="component" value="Unassembled WGS sequence"/>
</dbReference>
<organism evidence="14 15">
    <name type="scientific">Chlorobium limicola</name>
    <dbReference type="NCBI Taxonomy" id="1092"/>
    <lineage>
        <taxon>Bacteria</taxon>
        <taxon>Pseudomonadati</taxon>
        <taxon>Chlorobiota</taxon>
        <taxon>Chlorobiia</taxon>
        <taxon>Chlorobiales</taxon>
        <taxon>Chlorobiaceae</taxon>
        <taxon>Chlorobium/Pelodictyon group</taxon>
        <taxon>Chlorobium</taxon>
    </lineage>
</organism>
<evidence type="ECO:0000256" key="8">
    <source>
        <dbReference type="ARBA" id="ARBA00050293"/>
    </source>
</evidence>
<dbReference type="FunFam" id="3.40.50.300:FF:000078">
    <property type="entry name" value="Elongation factor 4"/>
    <property type="match status" value="1"/>
</dbReference>
<dbReference type="CDD" id="cd03699">
    <property type="entry name" value="EF4_II"/>
    <property type="match status" value="1"/>
</dbReference>
<dbReference type="FunFam" id="3.30.70.870:FF:000004">
    <property type="entry name" value="Translation factor GUF1, mitochondrial"/>
    <property type="match status" value="1"/>
</dbReference>
<keyword evidence="7 12" id="KW-0472">Membrane</keyword>
<dbReference type="SUPFAM" id="SSF54980">
    <property type="entry name" value="EF-G C-terminal domain-like"/>
    <property type="match status" value="2"/>
</dbReference>
<dbReference type="FunFam" id="3.30.70.240:FF:000007">
    <property type="entry name" value="Translation factor GUF1, mitochondrial"/>
    <property type="match status" value="1"/>
</dbReference>
<feature type="domain" description="Tr-type G" evidence="13">
    <location>
        <begin position="9"/>
        <end position="192"/>
    </location>
</feature>
<comment type="function">
    <text evidence="9 12">Required for accurate and efficient protein synthesis under certain stress conditions. May act as a fidelity factor of the translation reaction, by catalyzing a one-codon backward translocation of tRNAs on improperly translocated ribosomes. Back-translocation proceeds from a post-translocation (POST) complex to a pre-translocation (PRE) complex, thus giving elongation factor G a second chance to translocate the tRNAs correctly. Binds to ribosomes in a GTP-dependent manner.</text>
</comment>
<dbReference type="PANTHER" id="PTHR43512">
    <property type="entry name" value="TRANSLATION FACTOR GUF1-RELATED"/>
    <property type="match status" value="1"/>
</dbReference>
<dbReference type="AlphaFoldDB" id="A0A117MR57"/>
<comment type="similarity">
    <text evidence="10">Belongs to the GTP-binding elongation factor family. LepA subfamily.</text>
</comment>
<name>A0A117MR57_CHLLI</name>
<evidence type="ECO:0000256" key="11">
    <source>
        <dbReference type="ARBA" id="ARBA00066744"/>
    </source>
</evidence>
<dbReference type="PRINTS" id="PR00315">
    <property type="entry name" value="ELONGATNFCT"/>
</dbReference>
<dbReference type="InterPro" id="IPR035654">
    <property type="entry name" value="LepA_IV"/>
</dbReference>
<dbReference type="NCBIfam" id="TIGR01393">
    <property type="entry name" value="lepA"/>
    <property type="match status" value="1"/>
</dbReference>
<dbReference type="Gene3D" id="3.30.70.2570">
    <property type="entry name" value="Elongation factor 4, C-terminal domain"/>
    <property type="match status" value="1"/>
</dbReference>
<dbReference type="GO" id="GO:0005886">
    <property type="term" value="C:plasma membrane"/>
    <property type="evidence" value="ECO:0007669"/>
    <property type="project" value="UniProtKB-SubCell"/>
</dbReference>
<dbReference type="GO" id="GO:0003746">
    <property type="term" value="F:translation elongation factor activity"/>
    <property type="evidence" value="ECO:0007669"/>
    <property type="project" value="UniProtKB-UniRule"/>
</dbReference>
<evidence type="ECO:0000256" key="2">
    <source>
        <dbReference type="ARBA" id="ARBA00022475"/>
    </source>
</evidence>
<dbReference type="InterPro" id="IPR000640">
    <property type="entry name" value="EFG_V-like"/>
</dbReference>
<dbReference type="RefSeq" id="WP_059138628.1">
    <property type="nucleotide sequence ID" value="NZ_LMBR01000073.1"/>
</dbReference>
<dbReference type="InterPro" id="IPR005225">
    <property type="entry name" value="Small_GTP-bd"/>
</dbReference>